<accession>A0A1F5YFN2</accession>
<evidence type="ECO:0008006" key="3">
    <source>
        <dbReference type="Google" id="ProtNLM"/>
    </source>
</evidence>
<protein>
    <recommendedName>
        <fullName evidence="3">Heparinase II N-terminal domain-containing protein</fullName>
    </recommendedName>
</protein>
<dbReference type="Proteomes" id="UP000176992">
    <property type="component" value="Unassembled WGS sequence"/>
</dbReference>
<dbReference type="SUPFAM" id="SSF48230">
    <property type="entry name" value="Chondroitin AC/alginate lyase"/>
    <property type="match status" value="1"/>
</dbReference>
<gene>
    <name evidence="1" type="ORF">A2Z86_05930</name>
</gene>
<evidence type="ECO:0000313" key="2">
    <source>
        <dbReference type="Proteomes" id="UP000176992"/>
    </source>
</evidence>
<reference evidence="1 2" key="1">
    <citation type="journal article" date="2016" name="Nat. Commun.">
        <title>Thousands of microbial genomes shed light on interconnected biogeochemical processes in an aquifer system.</title>
        <authorList>
            <person name="Anantharaman K."/>
            <person name="Brown C.T."/>
            <person name="Hug L.A."/>
            <person name="Sharon I."/>
            <person name="Castelle C.J."/>
            <person name="Probst A.J."/>
            <person name="Thomas B.C."/>
            <person name="Singh A."/>
            <person name="Wilkins M.J."/>
            <person name="Karaoz U."/>
            <person name="Brodie E.L."/>
            <person name="Williams K.H."/>
            <person name="Hubbard S.S."/>
            <person name="Banfield J.F."/>
        </authorList>
    </citation>
    <scope>NUCLEOTIDE SEQUENCE [LARGE SCALE GENOMIC DNA]</scope>
</reference>
<dbReference type="AlphaFoldDB" id="A0A1F5YFN2"/>
<evidence type="ECO:0000313" key="1">
    <source>
        <dbReference type="EMBL" id="OGF98786.1"/>
    </source>
</evidence>
<dbReference type="EMBL" id="MFIV01000063">
    <property type="protein sequence ID" value="OGF98786.1"/>
    <property type="molecule type" value="Genomic_DNA"/>
</dbReference>
<name>A0A1F5YFN2_9BACT</name>
<comment type="caution">
    <text evidence="1">The sequence shown here is derived from an EMBL/GenBank/DDBJ whole genome shotgun (WGS) entry which is preliminary data.</text>
</comment>
<sequence>MLATVFLLFACSSAADSISGAAAPEKAPGYPVVQPGTHPGLLFCAAELPAMRLRTQREGLPGEAWQKIKGLAAGDSLRGEWTVQGLQLDAMALIYQVEGDRQMGRSAVELFKKLIGDIEPFAYYKEVDSDFFETEHWPKAFALAWDWLYELMDESERQYIRAGLELWCKALFEHTESWWWQDASYNCGAIPVGALGLLCTSIQAETAHPEFQKWFSSAIHRIQDNYFPTAWRANGICYEGPCYAHYHKNSTQFGEALRRTGGPDIITTSGAVNAMHYQRFQWMPQGGCGPIGDNTNYGRRVFQAIYLFGIRELRDQAGLWTFEKYTDRRSLNPLVAFIFYPDSLEPVSPGTLKLPTSCYFEIAPNKAGYVYSRSEWDNERAAWFAFVTRYSPANHEHYDMNSFLFSAFGEQFATHENIFPYSHENHGVDFEHNLVVIDSGGMPAHDRNNSAGDDCSINGFLTGVGLGHFADYVRGDARLSYQDPTVAETLPAQRADRYCLFAKQGPNPYLLLVDDIQKSGLEHDYFWQWYTPAKSVRGAGTLKDPLVLEGQNADCAIAFLEPAHPEVEFKVVQVLERRRQLEVGLIRVHLKGVRERFAALAAAWEKGRKQPVFSSGQTVEGNPQALSFKVEGENFSDLLLWQPEEYQNQPGETLSCGKLAGDGFLNAVRLDEQGKVTGYVLGDGRSLAYAGQVLVRAGEPLSVSADSARVFLTGRRRARQDQPPLPARGGAWLPGPRAEVYADGELVRHFMQPGGMAVIGEKQGRGLFRLRLCMRSDRQQRATVLLARRFPGFIIFGKIS</sequence>
<organism evidence="1 2">
    <name type="scientific">Candidatus Glassbacteria bacterium GWA2_58_10</name>
    <dbReference type="NCBI Taxonomy" id="1817865"/>
    <lineage>
        <taxon>Bacteria</taxon>
        <taxon>Candidatus Glassiibacteriota</taxon>
    </lineage>
</organism>
<dbReference type="InterPro" id="IPR008929">
    <property type="entry name" value="Chondroitin_lyas"/>
</dbReference>
<proteinExistence type="predicted"/>
<dbReference type="Gene3D" id="2.70.98.70">
    <property type="match status" value="1"/>
</dbReference>
<dbReference type="Gene3D" id="1.50.10.100">
    <property type="entry name" value="Chondroitin AC/alginate lyase"/>
    <property type="match status" value="1"/>
</dbReference>